<name>A0A438CW30_VITVI</name>
<evidence type="ECO:0000313" key="2">
    <source>
        <dbReference type="EMBL" id="RVW27402.1"/>
    </source>
</evidence>
<dbReference type="EMBL" id="QGNW01001952">
    <property type="protein sequence ID" value="RVW27402.1"/>
    <property type="molecule type" value="Genomic_DNA"/>
</dbReference>
<dbReference type="InterPro" id="IPR000477">
    <property type="entry name" value="RT_dom"/>
</dbReference>
<sequence length="339" mass="38745">MKSRMVVRAFRSLLSNPGHWRSSLSRLQFEILETLDALALEVSFMEEKVFGALLGCNGDKAPGPKSFSMTFWQFSWDFVKDDVMSFFREFCEHEVASQGLANRLRKVVSKAQGAFVEGKQILDAVLIANEAIDSLLKNKEYENGFWGEMSWVIKWCISTASFSMLVNGTSTGFFQSSRGLRQGDPFSPYLFVIAMEVFSCFIKRAVDGGFLSGWTVKGRSEEGVQISYLLFVDDTLVFCQASQDQLTYLSWFLMWFEAVLWLRINLEKSELIPIGRVENIDDLTMDFGYRVGSLPSTYLGLSLGAPFKLVTIWDGVEERFRRWLTMWKRQYTSKEGGRP</sequence>
<evidence type="ECO:0000259" key="1">
    <source>
        <dbReference type="PROSITE" id="PS50878"/>
    </source>
</evidence>
<dbReference type="AlphaFoldDB" id="A0A438CW30"/>
<gene>
    <name evidence="2" type="primary">AtMg01250_117</name>
    <name evidence="2" type="ORF">CK203_095438</name>
</gene>
<dbReference type="PANTHER" id="PTHR46890:SF50">
    <property type="entry name" value="RNA-DIRECTED DNA POLYMERASE, EUKARYOTA, REVERSE TRANSCRIPTASE ZINC-BINDING DOMAIN PROTEIN-RELATED"/>
    <property type="match status" value="1"/>
</dbReference>
<evidence type="ECO:0000313" key="3">
    <source>
        <dbReference type="Proteomes" id="UP000288805"/>
    </source>
</evidence>
<dbReference type="Proteomes" id="UP000288805">
    <property type="component" value="Unassembled WGS sequence"/>
</dbReference>
<dbReference type="InterPro" id="IPR043502">
    <property type="entry name" value="DNA/RNA_pol_sf"/>
</dbReference>
<dbReference type="Pfam" id="PF00078">
    <property type="entry name" value="RVT_1"/>
    <property type="match status" value="1"/>
</dbReference>
<accession>A0A438CW30</accession>
<proteinExistence type="predicted"/>
<protein>
    <submittedName>
        <fullName evidence="2">Putative mitochondrial protein</fullName>
    </submittedName>
</protein>
<dbReference type="InterPro" id="IPR052343">
    <property type="entry name" value="Retrotransposon-Effector_Assoc"/>
</dbReference>
<dbReference type="PANTHER" id="PTHR46890">
    <property type="entry name" value="NON-LTR RETROLELEMENT REVERSE TRANSCRIPTASE-LIKE PROTEIN-RELATED"/>
    <property type="match status" value="1"/>
</dbReference>
<dbReference type="PROSITE" id="PS50878">
    <property type="entry name" value="RT_POL"/>
    <property type="match status" value="1"/>
</dbReference>
<organism evidence="2 3">
    <name type="scientific">Vitis vinifera</name>
    <name type="common">Grape</name>
    <dbReference type="NCBI Taxonomy" id="29760"/>
    <lineage>
        <taxon>Eukaryota</taxon>
        <taxon>Viridiplantae</taxon>
        <taxon>Streptophyta</taxon>
        <taxon>Embryophyta</taxon>
        <taxon>Tracheophyta</taxon>
        <taxon>Spermatophyta</taxon>
        <taxon>Magnoliopsida</taxon>
        <taxon>eudicotyledons</taxon>
        <taxon>Gunneridae</taxon>
        <taxon>Pentapetalae</taxon>
        <taxon>rosids</taxon>
        <taxon>Vitales</taxon>
        <taxon>Vitaceae</taxon>
        <taxon>Viteae</taxon>
        <taxon>Vitis</taxon>
    </lineage>
</organism>
<dbReference type="SUPFAM" id="SSF56672">
    <property type="entry name" value="DNA/RNA polymerases"/>
    <property type="match status" value="1"/>
</dbReference>
<reference evidence="2 3" key="1">
    <citation type="journal article" date="2018" name="PLoS Genet.">
        <title>Population sequencing reveals clonal diversity and ancestral inbreeding in the grapevine cultivar Chardonnay.</title>
        <authorList>
            <person name="Roach M.J."/>
            <person name="Johnson D.L."/>
            <person name="Bohlmann J."/>
            <person name="van Vuuren H.J."/>
            <person name="Jones S.J."/>
            <person name="Pretorius I.S."/>
            <person name="Schmidt S.A."/>
            <person name="Borneman A.R."/>
        </authorList>
    </citation>
    <scope>NUCLEOTIDE SEQUENCE [LARGE SCALE GENOMIC DNA]</scope>
    <source>
        <strain evidence="3">cv. Chardonnay</strain>
        <tissue evidence="2">Leaf</tissue>
    </source>
</reference>
<feature type="domain" description="Reverse transcriptase" evidence="1">
    <location>
        <begin position="1"/>
        <end position="303"/>
    </location>
</feature>
<comment type="caution">
    <text evidence="2">The sequence shown here is derived from an EMBL/GenBank/DDBJ whole genome shotgun (WGS) entry which is preliminary data.</text>
</comment>